<feature type="domain" description="ABC transmembrane type-1" evidence="12">
    <location>
        <begin position="12"/>
        <end position="216"/>
    </location>
</feature>
<protein>
    <recommendedName>
        <fullName evidence="11">Molybdenum transport system permease</fullName>
    </recommendedName>
</protein>
<keyword evidence="5 11" id="KW-1003">Cell membrane</keyword>
<feature type="transmembrane region" description="Helical" evidence="10">
    <location>
        <begin position="50"/>
        <end position="69"/>
    </location>
</feature>
<comment type="subcellular location">
    <subcellularLocation>
        <location evidence="2 10">Cell membrane</location>
        <topology evidence="2 10">Multi-pass membrane protein</topology>
    </subcellularLocation>
</comment>
<evidence type="ECO:0000259" key="12">
    <source>
        <dbReference type="PROSITE" id="PS50928"/>
    </source>
</evidence>
<dbReference type="CDD" id="cd06261">
    <property type="entry name" value="TM_PBP2"/>
    <property type="match status" value="1"/>
</dbReference>
<feature type="transmembrane region" description="Helical" evidence="10">
    <location>
        <begin position="149"/>
        <end position="171"/>
    </location>
</feature>
<dbReference type="AlphaFoldDB" id="Q30VI4"/>
<feature type="transmembrane region" description="Helical" evidence="10">
    <location>
        <begin position="198"/>
        <end position="216"/>
    </location>
</feature>
<dbReference type="EMBL" id="CP000112">
    <property type="protein sequence ID" value="ABB40312.1"/>
    <property type="molecule type" value="Genomic_DNA"/>
</dbReference>
<dbReference type="NCBIfam" id="TIGR02141">
    <property type="entry name" value="modB_ABC"/>
    <property type="match status" value="1"/>
</dbReference>
<dbReference type="InterPro" id="IPR035906">
    <property type="entry name" value="MetI-like_sf"/>
</dbReference>
<proteinExistence type="inferred from homology"/>
<dbReference type="PROSITE" id="PS50928">
    <property type="entry name" value="ABC_TM1"/>
    <property type="match status" value="1"/>
</dbReference>
<dbReference type="Proteomes" id="UP000002710">
    <property type="component" value="Chromosome"/>
</dbReference>
<dbReference type="InterPro" id="IPR011867">
    <property type="entry name" value="ModB_ABC"/>
</dbReference>
<keyword evidence="14" id="KW-1185">Reference proteome</keyword>
<evidence type="ECO:0000313" key="13">
    <source>
        <dbReference type="EMBL" id="ABB40312.1"/>
    </source>
</evidence>
<evidence type="ECO:0000256" key="10">
    <source>
        <dbReference type="RuleBase" id="RU363032"/>
    </source>
</evidence>
<evidence type="ECO:0000256" key="9">
    <source>
        <dbReference type="ARBA" id="ARBA00023136"/>
    </source>
</evidence>
<evidence type="ECO:0000256" key="7">
    <source>
        <dbReference type="ARBA" id="ARBA00022692"/>
    </source>
</evidence>
<evidence type="ECO:0000313" key="14">
    <source>
        <dbReference type="Proteomes" id="UP000002710"/>
    </source>
</evidence>
<feature type="transmembrane region" description="Helical" evidence="10">
    <location>
        <begin position="89"/>
        <end position="109"/>
    </location>
</feature>
<evidence type="ECO:0000256" key="8">
    <source>
        <dbReference type="ARBA" id="ARBA00022989"/>
    </source>
</evidence>
<dbReference type="eggNOG" id="COG4149">
    <property type="taxonomic scope" value="Bacteria"/>
</dbReference>
<keyword evidence="7 10" id="KW-0812">Transmembrane</keyword>
<comment type="similarity">
    <text evidence="3 11">Belongs to the binding-protein-dependent transport system permease family. CysTW subfamily.</text>
</comment>
<evidence type="ECO:0000256" key="5">
    <source>
        <dbReference type="ARBA" id="ARBA00022475"/>
    </source>
</evidence>
<feature type="transmembrane region" description="Helical" evidence="10">
    <location>
        <begin position="12"/>
        <end position="38"/>
    </location>
</feature>
<dbReference type="STRING" id="207559.Dde_3519"/>
<reference evidence="13 14" key="1">
    <citation type="journal article" date="2011" name="J. Bacteriol.">
        <title>Complete genome sequence and updated annotation of Desulfovibrio alaskensis G20.</title>
        <authorList>
            <person name="Hauser L.J."/>
            <person name="Land M.L."/>
            <person name="Brown S.D."/>
            <person name="Larimer F."/>
            <person name="Keller K.L."/>
            <person name="Rapp-Giles B.J."/>
            <person name="Price M.N."/>
            <person name="Lin M."/>
            <person name="Bruce D.C."/>
            <person name="Detter J.C."/>
            <person name="Tapia R."/>
            <person name="Han C.S."/>
            <person name="Goodwin L.A."/>
            <person name="Cheng J.F."/>
            <person name="Pitluck S."/>
            <person name="Copeland A."/>
            <person name="Lucas S."/>
            <person name="Nolan M."/>
            <person name="Lapidus A.L."/>
            <person name="Palumbo A.V."/>
            <person name="Wall J.D."/>
        </authorList>
    </citation>
    <scope>NUCLEOTIDE SEQUENCE [LARGE SCALE GENOMIC DNA]</scope>
    <source>
        <strain evidence="14">ATCC BAA 1058 / DSM 17464 / G20</strain>
    </source>
</reference>
<dbReference type="GO" id="GO:0005886">
    <property type="term" value="C:plasma membrane"/>
    <property type="evidence" value="ECO:0007669"/>
    <property type="project" value="UniProtKB-SubCell"/>
</dbReference>
<dbReference type="KEGG" id="dde:Dde_3519"/>
<comment type="function">
    <text evidence="1 11">Part of the binding-protein-dependent transport system for molybdenum; probably responsible for the translocation of the substrate across the membrane.</text>
</comment>
<dbReference type="GO" id="GO:0015098">
    <property type="term" value="F:molybdate ion transmembrane transporter activity"/>
    <property type="evidence" value="ECO:0007669"/>
    <property type="project" value="UniProtKB-UniRule"/>
</dbReference>
<evidence type="ECO:0000256" key="4">
    <source>
        <dbReference type="ARBA" id="ARBA00022448"/>
    </source>
</evidence>
<keyword evidence="9 10" id="KW-0472">Membrane</keyword>
<evidence type="ECO:0000256" key="6">
    <source>
        <dbReference type="ARBA" id="ARBA00022505"/>
    </source>
</evidence>
<organism evidence="13 14">
    <name type="scientific">Oleidesulfovibrio alaskensis (strain ATCC BAA-1058 / DSM 17464 / G20)</name>
    <name type="common">Desulfovibrio alaskensis</name>
    <dbReference type="NCBI Taxonomy" id="207559"/>
    <lineage>
        <taxon>Bacteria</taxon>
        <taxon>Pseudomonadati</taxon>
        <taxon>Thermodesulfobacteriota</taxon>
        <taxon>Desulfovibrionia</taxon>
        <taxon>Desulfovibrionales</taxon>
        <taxon>Desulfovibrionaceae</taxon>
        <taxon>Oleidesulfovibrio</taxon>
    </lineage>
</organism>
<dbReference type="HOGENOM" id="CLU_016047_14_3_7"/>
<keyword evidence="8 10" id="KW-1133">Transmembrane helix</keyword>
<accession>Q30VI4</accession>
<evidence type="ECO:0000256" key="3">
    <source>
        <dbReference type="ARBA" id="ARBA00007069"/>
    </source>
</evidence>
<dbReference type="PANTHER" id="PTHR30183:SF8">
    <property type="entry name" value="MOLYBDENUM TRANSPORT SYSTEM PERMEASE"/>
    <property type="match status" value="1"/>
</dbReference>
<dbReference type="RefSeq" id="WP_011369211.1">
    <property type="nucleotide sequence ID" value="NC_007519.1"/>
</dbReference>
<evidence type="ECO:0000256" key="1">
    <source>
        <dbReference type="ARBA" id="ARBA00002949"/>
    </source>
</evidence>
<name>Q30VI4_OLEA2</name>
<sequence>MLEAVPAIADPLYLSVKLAFFTTLFIPVAALPLAWLFAFRRFAGKSLAEAFVALPMVLPPTVLGFWLLVVMGPNGFMGQAWQAVFNERLIFSFPAILLASVVYNMPFAVQPLRATFEKMDRRLLECSAVLGLSPLATFRRVILPNSLPGLAASSVLVFAHSLGEFGVILMVGGSMPGTTKVASIAIYEAVEALRYDDAFLLCLALVPASFIVLLAVNRMNRSLQ</sequence>
<keyword evidence="4 10" id="KW-0813">Transport</keyword>
<evidence type="ECO:0000256" key="2">
    <source>
        <dbReference type="ARBA" id="ARBA00004651"/>
    </source>
</evidence>
<evidence type="ECO:0000256" key="11">
    <source>
        <dbReference type="RuleBase" id="RU365097"/>
    </source>
</evidence>
<dbReference type="PANTHER" id="PTHR30183">
    <property type="entry name" value="MOLYBDENUM TRANSPORT SYSTEM PERMEASE PROTEIN MODB"/>
    <property type="match status" value="1"/>
</dbReference>
<gene>
    <name evidence="13" type="ordered locus">Dde_3519</name>
</gene>
<dbReference type="Pfam" id="PF00528">
    <property type="entry name" value="BPD_transp_1"/>
    <property type="match status" value="1"/>
</dbReference>
<dbReference type="SUPFAM" id="SSF161098">
    <property type="entry name" value="MetI-like"/>
    <property type="match status" value="1"/>
</dbReference>
<dbReference type="Gene3D" id="1.10.3720.10">
    <property type="entry name" value="MetI-like"/>
    <property type="match status" value="1"/>
</dbReference>
<dbReference type="InterPro" id="IPR000515">
    <property type="entry name" value="MetI-like"/>
</dbReference>
<keyword evidence="6 11" id="KW-0500">Molybdenum</keyword>